<sequence>MQAPNPTIKLSIHTPAFYSSLVGYDFIISVFLRAILLEPCPENQTASCAENLDQLLSLVESATCMAYFGEDWVEAQTPLTSLLSGISRLFPLKYSSPTYLGRNRAVRKSEGNQTRKKDRVQYGIFLLPFVRLCCTARLQWWFYIALLQVLAWRLVVKLSGGWLAWGR</sequence>
<name>A0A6A5TQN8_9PLEO</name>
<accession>A0A6A5TQN8</accession>
<gene>
    <name evidence="1" type="ORF">CC80DRAFT_110541</name>
</gene>
<dbReference type="AlphaFoldDB" id="A0A6A5TQN8"/>
<reference evidence="1" key="1">
    <citation type="journal article" date="2020" name="Stud. Mycol.">
        <title>101 Dothideomycetes genomes: a test case for predicting lifestyles and emergence of pathogens.</title>
        <authorList>
            <person name="Haridas S."/>
            <person name="Albert R."/>
            <person name="Binder M."/>
            <person name="Bloem J."/>
            <person name="Labutti K."/>
            <person name="Salamov A."/>
            <person name="Andreopoulos B."/>
            <person name="Baker S."/>
            <person name="Barry K."/>
            <person name="Bills G."/>
            <person name="Bluhm B."/>
            <person name="Cannon C."/>
            <person name="Castanera R."/>
            <person name="Culley D."/>
            <person name="Daum C."/>
            <person name="Ezra D."/>
            <person name="Gonzalez J."/>
            <person name="Henrissat B."/>
            <person name="Kuo A."/>
            <person name="Liang C."/>
            <person name="Lipzen A."/>
            <person name="Lutzoni F."/>
            <person name="Magnuson J."/>
            <person name="Mondo S."/>
            <person name="Nolan M."/>
            <person name="Ohm R."/>
            <person name="Pangilinan J."/>
            <person name="Park H.-J."/>
            <person name="Ramirez L."/>
            <person name="Alfaro M."/>
            <person name="Sun H."/>
            <person name="Tritt A."/>
            <person name="Yoshinaga Y."/>
            <person name="Zwiers L.-H."/>
            <person name="Turgeon B."/>
            <person name="Goodwin S."/>
            <person name="Spatafora J."/>
            <person name="Crous P."/>
            <person name="Grigoriev I."/>
        </authorList>
    </citation>
    <scope>NUCLEOTIDE SEQUENCE</scope>
    <source>
        <strain evidence="1">CBS 675.92</strain>
    </source>
</reference>
<protein>
    <submittedName>
        <fullName evidence="1">Uncharacterized protein</fullName>
    </submittedName>
</protein>
<organism evidence="1 2">
    <name type="scientific">Byssothecium circinans</name>
    <dbReference type="NCBI Taxonomy" id="147558"/>
    <lineage>
        <taxon>Eukaryota</taxon>
        <taxon>Fungi</taxon>
        <taxon>Dikarya</taxon>
        <taxon>Ascomycota</taxon>
        <taxon>Pezizomycotina</taxon>
        <taxon>Dothideomycetes</taxon>
        <taxon>Pleosporomycetidae</taxon>
        <taxon>Pleosporales</taxon>
        <taxon>Massarineae</taxon>
        <taxon>Massarinaceae</taxon>
        <taxon>Byssothecium</taxon>
    </lineage>
</organism>
<dbReference type="EMBL" id="ML976996">
    <property type="protein sequence ID" value="KAF1955015.1"/>
    <property type="molecule type" value="Genomic_DNA"/>
</dbReference>
<dbReference type="Proteomes" id="UP000800035">
    <property type="component" value="Unassembled WGS sequence"/>
</dbReference>
<keyword evidence="2" id="KW-1185">Reference proteome</keyword>
<evidence type="ECO:0000313" key="1">
    <source>
        <dbReference type="EMBL" id="KAF1955015.1"/>
    </source>
</evidence>
<proteinExistence type="predicted"/>
<evidence type="ECO:0000313" key="2">
    <source>
        <dbReference type="Proteomes" id="UP000800035"/>
    </source>
</evidence>